<organism evidence="1 2">
    <name type="scientific">Hymenolepis diminuta</name>
    <name type="common">Rat tapeworm</name>
    <dbReference type="NCBI Taxonomy" id="6216"/>
    <lineage>
        <taxon>Eukaryota</taxon>
        <taxon>Metazoa</taxon>
        <taxon>Spiralia</taxon>
        <taxon>Lophotrochozoa</taxon>
        <taxon>Platyhelminthes</taxon>
        <taxon>Cestoda</taxon>
        <taxon>Eucestoda</taxon>
        <taxon>Cyclophyllidea</taxon>
        <taxon>Hymenolepididae</taxon>
        <taxon>Hymenolepis</taxon>
    </lineage>
</organism>
<dbReference type="AlphaFoldDB" id="A0A564YNT4"/>
<accession>A0A564YNT4</accession>
<keyword evidence="2" id="KW-1185">Reference proteome</keyword>
<sequence>MLKKLHSEQLQVAIDESPTCTIRELSKTFHVSWYMTTYKEMKGLGWESLKGWEMSLPHTICQKSTSSSV</sequence>
<dbReference type="Proteomes" id="UP000321570">
    <property type="component" value="Unassembled WGS sequence"/>
</dbReference>
<reference evidence="1 2" key="1">
    <citation type="submission" date="2019-07" db="EMBL/GenBank/DDBJ databases">
        <authorList>
            <person name="Jastrzebski P J."/>
            <person name="Paukszto L."/>
            <person name="Jastrzebski P J."/>
        </authorList>
    </citation>
    <scope>NUCLEOTIDE SEQUENCE [LARGE SCALE GENOMIC DNA]</scope>
    <source>
        <strain evidence="1 2">WMS-il1</strain>
    </source>
</reference>
<gene>
    <name evidence="1" type="ORF">WMSIL1_LOCUS7746</name>
</gene>
<evidence type="ECO:0000313" key="1">
    <source>
        <dbReference type="EMBL" id="VUZ48368.1"/>
    </source>
</evidence>
<name>A0A564YNT4_HYMDI</name>
<evidence type="ECO:0000313" key="2">
    <source>
        <dbReference type="Proteomes" id="UP000321570"/>
    </source>
</evidence>
<protein>
    <submittedName>
        <fullName evidence="1">Uncharacterized protein</fullName>
    </submittedName>
</protein>
<proteinExistence type="predicted"/>
<dbReference type="EMBL" id="CABIJS010000288">
    <property type="protein sequence ID" value="VUZ48368.1"/>
    <property type="molecule type" value="Genomic_DNA"/>
</dbReference>